<keyword evidence="1" id="KW-1185">Reference proteome</keyword>
<dbReference type="RefSeq" id="XP_015949236.1">
    <property type="nucleotide sequence ID" value="XM_016093750.1"/>
</dbReference>
<reference evidence="1" key="1">
    <citation type="journal article" date="2016" name="Nat. Genet.">
        <title>The genome sequences of Arachis duranensis and Arachis ipaensis, the diploid ancestors of cultivated peanut.</title>
        <authorList>
            <person name="Bertioli D.J."/>
            <person name="Cannon S.B."/>
            <person name="Froenicke L."/>
            <person name="Huang G."/>
            <person name="Farmer A.D."/>
            <person name="Cannon E.K."/>
            <person name="Liu X."/>
            <person name="Gao D."/>
            <person name="Clevenger J."/>
            <person name="Dash S."/>
            <person name="Ren L."/>
            <person name="Moretzsohn M.C."/>
            <person name="Shirasawa K."/>
            <person name="Huang W."/>
            <person name="Vidigal B."/>
            <person name="Abernathy B."/>
            <person name="Chu Y."/>
            <person name="Niederhuth C.E."/>
            <person name="Umale P."/>
            <person name="Araujo A.C."/>
            <person name="Kozik A."/>
            <person name="Kim K.D."/>
            <person name="Burow M.D."/>
            <person name="Varshney R.K."/>
            <person name="Wang X."/>
            <person name="Zhang X."/>
            <person name="Barkley N."/>
            <person name="Guimaraes P.M."/>
            <person name="Isobe S."/>
            <person name="Guo B."/>
            <person name="Liao B."/>
            <person name="Stalker H.T."/>
            <person name="Schmitz R.J."/>
            <person name="Scheffler B.E."/>
            <person name="Leal-Bertioli S.C."/>
            <person name="Xun X."/>
            <person name="Jackson S.A."/>
            <person name="Michelmore R."/>
            <person name="Ozias-Akins P."/>
        </authorList>
    </citation>
    <scope>NUCLEOTIDE SEQUENCE [LARGE SCALE GENOMIC DNA]</scope>
    <source>
        <strain evidence="1">cv. V14167</strain>
    </source>
</reference>
<organism evidence="1 2">
    <name type="scientific">Arachis duranensis</name>
    <name type="common">Wild peanut</name>
    <dbReference type="NCBI Taxonomy" id="130453"/>
    <lineage>
        <taxon>Eukaryota</taxon>
        <taxon>Viridiplantae</taxon>
        <taxon>Streptophyta</taxon>
        <taxon>Embryophyta</taxon>
        <taxon>Tracheophyta</taxon>
        <taxon>Spermatophyta</taxon>
        <taxon>Magnoliopsida</taxon>
        <taxon>eudicotyledons</taxon>
        <taxon>Gunneridae</taxon>
        <taxon>Pentapetalae</taxon>
        <taxon>rosids</taxon>
        <taxon>fabids</taxon>
        <taxon>Fabales</taxon>
        <taxon>Fabaceae</taxon>
        <taxon>Papilionoideae</taxon>
        <taxon>50 kb inversion clade</taxon>
        <taxon>dalbergioids sensu lato</taxon>
        <taxon>Dalbergieae</taxon>
        <taxon>Pterocarpus clade</taxon>
        <taxon>Arachis</taxon>
    </lineage>
</organism>
<evidence type="ECO:0000313" key="1">
    <source>
        <dbReference type="Proteomes" id="UP000515211"/>
    </source>
</evidence>
<dbReference type="GeneID" id="107474153"/>
<sequence>MEINLPLAEVLEQMPLYVKFLKELINKKRSWNEKETVILTQECSAVIQKGLPPKLKDPRSFFLPCTIDNMSIDKALCDLRSSINLMPLSTMRRLSIEEEKPIRMSLQLADRSMVIPNGVVKNLLVKVGKFIFPADFVILDLDEEGGDSIILGSLS</sequence>
<dbReference type="InterPro" id="IPR021109">
    <property type="entry name" value="Peptidase_aspartic_dom_sf"/>
</dbReference>
<gene>
    <name evidence="2" type="primary">LOC107474153</name>
</gene>
<dbReference type="CDD" id="cd00303">
    <property type="entry name" value="retropepsin_like"/>
    <property type="match status" value="1"/>
</dbReference>
<dbReference type="PANTHER" id="PTHR33067">
    <property type="entry name" value="RNA-DIRECTED DNA POLYMERASE-RELATED"/>
    <property type="match status" value="1"/>
</dbReference>
<dbReference type="AlphaFoldDB" id="A0A6P4CDF5"/>
<dbReference type="KEGG" id="adu:107474153"/>
<dbReference type="Proteomes" id="UP000515211">
    <property type="component" value="Chromosome 2"/>
</dbReference>
<dbReference type="PANTHER" id="PTHR33067:SF9">
    <property type="entry name" value="RNA-DIRECTED DNA POLYMERASE"/>
    <property type="match status" value="1"/>
</dbReference>
<dbReference type="Gene3D" id="2.40.70.10">
    <property type="entry name" value="Acid Proteases"/>
    <property type="match status" value="1"/>
</dbReference>
<reference evidence="2" key="2">
    <citation type="submission" date="2025-08" db="UniProtKB">
        <authorList>
            <consortium name="RefSeq"/>
        </authorList>
    </citation>
    <scope>IDENTIFICATION</scope>
    <source>
        <tissue evidence="2">Whole plant</tissue>
    </source>
</reference>
<proteinExistence type="predicted"/>
<evidence type="ECO:0000313" key="2">
    <source>
        <dbReference type="RefSeq" id="XP_015949236.1"/>
    </source>
</evidence>
<protein>
    <submittedName>
        <fullName evidence="2">Uncharacterized protein LOC107474153</fullName>
    </submittedName>
</protein>
<accession>A0A6P4CDF5</accession>
<name>A0A6P4CDF5_ARADU</name>